<feature type="domain" description="Microcin J25-processing protein McjB C-terminal" evidence="2">
    <location>
        <begin position="22"/>
        <end position="133"/>
    </location>
</feature>
<evidence type="ECO:0000313" key="4">
    <source>
        <dbReference type="Proteomes" id="UP000007842"/>
    </source>
</evidence>
<protein>
    <recommendedName>
        <fullName evidence="2">Microcin J25-processing protein McjB C-terminal domain-containing protein</fullName>
    </recommendedName>
</protein>
<organism evidence="3 4">
    <name type="scientific">Streptantibioticus cattleyicolor (strain ATCC 35852 / DSM 46488 / JCM 4925 / NBRC 14057 / NRRL 8057)</name>
    <name type="common">Streptomyces cattleya</name>
    <dbReference type="NCBI Taxonomy" id="1003195"/>
    <lineage>
        <taxon>Bacteria</taxon>
        <taxon>Bacillati</taxon>
        <taxon>Actinomycetota</taxon>
        <taxon>Actinomycetes</taxon>
        <taxon>Kitasatosporales</taxon>
        <taxon>Streptomycetaceae</taxon>
        <taxon>Streptantibioticus</taxon>
    </lineage>
</organism>
<accession>G8WYR0</accession>
<keyword evidence="1" id="KW-1133">Transmembrane helix</keyword>
<dbReference type="KEGG" id="scy:SCATT_00800"/>
<dbReference type="NCBIfam" id="NF033537">
    <property type="entry name" value="lasso_biosyn_B2"/>
    <property type="match status" value="1"/>
</dbReference>
<dbReference type="KEGG" id="sct:SCAT_0077"/>
<name>F8JVW7_STREN</name>
<dbReference type="Pfam" id="PF13471">
    <property type="entry name" value="Transglut_core3"/>
    <property type="match status" value="1"/>
</dbReference>
<dbReference type="PATRIC" id="fig|1003195.11.peg.1734"/>
<dbReference type="eggNOG" id="ENOG5032TAQ">
    <property type="taxonomic scope" value="Bacteria"/>
</dbReference>
<dbReference type="STRING" id="1003195.SCATT_00800"/>
<keyword evidence="1" id="KW-0472">Membrane</keyword>
<evidence type="ECO:0000256" key="1">
    <source>
        <dbReference type="SAM" id="Phobius"/>
    </source>
</evidence>
<dbReference type="AlphaFoldDB" id="F8JVW7"/>
<gene>
    <name evidence="3" type="ordered locus">SCATT_00800</name>
</gene>
<keyword evidence="1" id="KW-0812">Transmembrane</keyword>
<dbReference type="OrthoDB" id="583768at2"/>
<dbReference type="HOGENOM" id="CLU_148708_0_0_11"/>
<feature type="transmembrane region" description="Helical" evidence="1">
    <location>
        <begin position="15"/>
        <end position="32"/>
    </location>
</feature>
<dbReference type="InterPro" id="IPR053521">
    <property type="entry name" value="McjB-like"/>
</dbReference>
<dbReference type="RefSeq" id="WP_014140854.1">
    <property type="nucleotide sequence ID" value="NC_016111.1"/>
</dbReference>
<evidence type="ECO:0000259" key="2">
    <source>
        <dbReference type="Pfam" id="PF13471"/>
    </source>
</evidence>
<accession>F8JVW7</accession>
<dbReference type="InterPro" id="IPR032708">
    <property type="entry name" value="McjB_C"/>
</dbReference>
<keyword evidence="4" id="KW-1185">Reference proteome</keyword>
<evidence type="ECO:0000313" key="3">
    <source>
        <dbReference type="EMBL" id="AEW92451.1"/>
    </source>
</evidence>
<reference evidence="4" key="1">
    <citation type="submission" date="2011-12" db="EMBL/GenBank/DDBJ databases">
        <title>Complete genome sequence of Streptomyces cattleya strain DSM 46488.</title>
        <authorList>
            <person name="Ou H.-Y."/>
            <person name="Li P."/>
            <person name="Zhao C."/>
            <person name="O'Hagan D."/>
            <person name="Deng Z."/>
        </authorList>
    </citation>
    <scope>NUCLEOTIDE SEQUENCE [LARGE SCALE GENOMIC DNA]</scope>
    <source>
        <strain evidence="4">ATCC 35852 / DSM 46488 / JCM 4925 / NBRC 14057 / NRRL 8057</strain>
    </source>
</reference>
<dbReference type="Proteomes" id="UP000007842">
    <property type="component" value="Chromosome"/>
</dbReference>
<sequence>MSAQVTLDERALLPWWRRAVALCAVFAARLLVRLPPGRLRRVLTRVCRGARPAGAESAARAREAVVAVSLRCAGPYCLQRSVATALLCRLSGQWPDWCTGVRTEPFRAHAWVEAEGVPVGEDAAGLRGFRVLLRVSASGRRAG</sequence>
<proteinExistence type="predicted"/>
<dbReference type="EMBL" id="CP003219">
    <property type="protein sequence ID" value="AEW92451.1"/>
    <property type="molecule type" value="Genomic_DNA"/>
</dbReference>